<evidence type="ECO:0000256" key="1">
    <source>
        <dbReference type="SAM" id="Coils"/>
    </source>
</evidence>
<sequence length="159" mass="19134">MTKRTPHKNIKQYKEQPQEQTLIHMMQDLMSKNKEMMEEIKQIRAEQRKYHEELKTVKAENVQMKTEIKRLQERTEQLEKITKKKNLIVTGIKIENSDEKQLKGKMEKFLEEELQLKGKMEKFLEEELKLKIKLRGAGKISDKVYVIETEDKLNILKYD</sequence>
<protein>
    <submittedName>
        <fullName evidence="2">Uncharacterized protein</fullName>
    </submittedName>
</protein>
<keyword evidence="3" id="KW-1185">Reference proteome</keyword>
<proteinExistence type="predicted"/>
<dbReference type="AlphaFoldDB" id="A0AAW1MEZ5"/>
<feature type="coiled-coil region" evidence="1">
    <location>
        <begin position="26"/>
        <end position="81"/>
    </location>
</feature>
<evidence type="ECO:0000313" key="3">
    <source>
        <dbReference type="Proteomes" id="UP001458880"/>
    </source>
</evidence>
<dbReference type="EMBL" id="JASPKY010000059">
    <property type="protein sequence ID" value="KAK9744341.1"/>
    <property type="molecule type" value="Genomic_DNA"/>
</dbReference>
<keyword evidence="1" id="KW-0175">Coiled coil</keyword>
<reference evidence="2 3" key="1">
    <citation type="journal article" date="2024" name="BMC Genomics">
        <title>De novo assembly and annotation of Popillia japonica's genome with initial clues to its potential as an invasive pest.</title>
        <authorList>
            <person name="Cucini C."/>
            <person name="Boschi S."/>
            <person name="Funari R."/>
            <person name="Cardaioli E."/>
            <person name="Iannotti N."/>
            <person name="Marturano G."/>
            <person name="Paoli F."/>
            <person name="Bruttini M."/>
            <person name="Carapelli A."/>
            <person name="Frati F."/>
            <person name="Nardi F."/>
        </authorList>
    </citation>
    <scope>NUCLEOTIDE SEQUENCE [LARGE SCALE GENOMIC DNA]</scope>
    <source>
        <strain evidence="2">DMR45628</strain>
    </source>
</reference>
<evidence type="ECO:0000313" key="2">
    <source>
        <dbReference type="EMBL" id="KAK9744341.1"/>
    </source>
</evidence>
<dbReference type="Proteomes" id="UP001458880">
    <property type="component" value="Unassembled WGS sequence"/>
</dbReference>
<accession>A0AAW1MEZ5</accession>
<gene>
    <name evidence="2" type="ORF">QE152_g7855</name>
</gene>
<comment type="caution">
    <text evidence="2">The sequence shown here is derived from an EMBL/GenBank/DDBJ whole genome shotgun (WGS) entry which is preliminary data.</text>
</comment>
<organism evidence="2 3">
    <name type="scientific">Popillia japonica</name>
    <name type="common">Japanese beetle</name>
    <dbReference type="NCBI Taxonomy" id="7064"/>
    <lineage>
        <taxon>Eukaryota</taxon>
        <taxon>Metazoa</taxon>
        <taxon>Ecdysozoa</taxon>
        <taxon>Arthropoda</taxon>
        <taxon>Hexapoda</taxon>
        <taxon>Insecta</taxon>
        <taxon>Pterygota</taxon>
        <taxon>Neoptera</taxon>
        <taxon>Endopterygota</taxon>
        <taxon>Coleoptera</taxon>
        <taxon>Polyphaga</taxon>
        <taxon>Scarabaeiformia</taxon>
        <taxon>Scarabaeidae</taxon>
        <taxon>Rutelinae</taxon>
        <taxon>Popillia</taxon>
    </lineage>
</organism>
<name>A0AAW1MEZ5_POPJA</name>